<feature type="region of interest" description="Disordered" evidence="1">
    <location>
        <begin position="1"/>
        <end position="20"/>
    </location>
</feature>
<gene>
    <name evidence="4" type="ORF">ABNG04_06030</name>
</gene>
<proteinExistence type="predicted"/>
<dbReference type="InterPro" id="IPR029062">
    <property type="entry name" value="Class_I_gatase-like"/>
</dbReference>
<keyword evidence="2" id="KW-1133">Transmembrane helix</keyword>
<dbReference type="InterPro" id="IPR019196">
    <property type="entry name" value="ABC_transp_unknown"/>
</dbReference>
<comment type="caution">
    <text evidence="4">The sequence shown here is derived from an EMBL/GenBank/DDBJ whole genome shotgun (WGS) entry which is preliminary data.</text>
</comment>
<feature type="region of interest" description="Disordered" evidence="1">
    <location>
        <begin position="318"/>
        <end position="349"/>
    </location>
</feature>
<feature type="transmembrane region" description="Helical" evidence="2">
    <location>
        <begin position="30"/>
        <end position="51"/>
    </location>
</feature>
<keyword evidence="5" id="KW-1185">Reference proteome</keyword>
<accession>A0ABD5M1X5</accession>
<dbReference type="SUPFAM" id="SSF52317">
    <property type="entry name" value="Class I glutamine amidotransferase-like"/>
    <property type="match status" value="1"/>
</dbReference>
<keyword evidence="2" id="KW-0472">Membrane</keyword>
<protein>
    <submittedName>
        <fullName evidence="4">DUF4350 domain-containing protein</fullName>
    </submittedName>
</protein>
<evidence type="ECO:0000313" key="4">
    <source>
        <dbReference type="EMBL" id="MEZ3163432.1"/>
    </source>
</evidence>
<evidence type="ECO:0000313" key="5">
    <source>
        <dbReference type="Proteomes" id="UP001567572"/>
    </source>
</evidence>
<dbReference type="AlphaFoldDB" id="A0ABD5M1X5"/>
<dbReference type="Proteomes" id="UP001567572">
    <property type="component" value="Unassembled WGS sequence"/>
</dbReference>
<evidence type="ECO:0000256" key="2">
    <source>
        <dbReference type="SAM" id="Phobius"/>
    </source>
</evidence>
<feature type="compositionally biased region" description="Acidic residues" evidence="1">
    <location>
        <begin position="1"/>
        <end position="11"/>
    </location>
</feature>
<dbReference type="Pfam" id="PF09822">
    <property type="entry name" value="ABC_transp_aux"/>
    <property type="match status" value="1"/>
</dbReference>
<sequence length="349" mass="36204">MSEPPSEDSDADASSGGALAGRRGTVAKGLLVTVVLAAAIAGAAAVVPLLAVDSPPQPEFETFDTERTVTEGLPSTGTIEPEPPVVPAGGTVVIDAEGAGRSRLGPLSEAISKANHDVEYDPDRLESAIDGADALVIVDPDTDYSADELDAIEAFADEGGRVVIFGNPNRFEVTGGALGASLGERESDLRGLGERFELYFDTRYVYDQERNDGNYRHVVAAPPENASLTDGNGSVGDAESVVLYTPTEVRSTADAEPVLVTGPNARTADSDTQREHTLAVRDGNVLAVGDARFIAADRYNVGDNDQFLAGVVEFLVSGDRDAGPDGGDGEEGGSDSEWVETAVGARDPA</sequence>
<evidence type="ECO:0000259" key="3">
    <source>
        <dbReference type="Pfam" id="PF09822"/>
    </source>
</evidence>
<name>A0ABD5M1X5_9EURY</name>
<dbReference type="EMBL" id="JBEDNY010000002">
    <property type="protein sequence ID" value="MEZ3163432.1"/>
    <property type="molecule type" value="Genomic_DNA"/>
</dbReference>
<feature type="compositionally biased region" description="Acidic residues" evidence="1">
    <location>
        <begin position="327"/>
        <end position="338"/>
    </location>
</feature>
<organism evidence="4 5">
    <name type="scientific">Halorubrum miltondacostae</name>
    <dbReference type="NCBI Taxonomy" id="3076378"/>
    <lineage>
        <taxon>Archaea</taxon>
        <taxon>Methanobacteriati</taxon>
        <taxon>Methanobacteriota</taxon>
        <taxon>Stenosarchaea group</taxon>
        <taxon>Halobacteria</taxon>
        <taxon>Halobacteriales</taxon>
        <taxon>Haloferacaceae</taxon>
        <taxon>Halorubrum</taxon>
    </lineage>
</organism>
<feature type="domain" description="ABC-type uncharacterised transport system" evidence="3">
    <location>
        <begin position="109"/>
        <end position="209"/>
    </location>
</feature>
<reference evidence="4 5" key="1">
    <citation type="submission" date="2024-06" db="EMBL/GenBank/DDBJ databases">
        <title>Halorubrum miltondacostae sp. nov., a potential PHA producer isolated from an inland solar saltern in Rio Maior, Portugal.</title>
        <authorList>
            <person name="Albuquerque L."/>
            <person name="Viver T."/>
            <person name="Barroso C."/>
            <person name="Claudino R."/>
            <person name="Galvan M."/>
            <person name="Simoes G."/>
            <person name="Lobo Da Cunha A."/>
            <person name="Egas C."/>
        </authorList>
    </citation>
    <scope>NUCLEOTIDE SEQUENCE [LARGE SCALE GENOMIC DNA]</scope>
    <source>
        <strain evidence="4 5">RMP-11</strain>
    </source>
</reference>
<evidence type="ECO:0000256" key="1">
    <source>
        <dbReference type="SAM" id="MobiDB-lite"/>
    </source>
</evidence>
<dbReference type="RefSeq" id="WP_371160936.1">
    <property type="nucleotide sequence ID" value="NZ_JBEDNX010000004.1"/>
</dbReference>
<keyword evidence="2" id="KW-0812">Transmembrane</keyword>